<dbReference type="RefSeq" id="WP_344522818.1">
    <property type="nucleotide sequence ID" value="NZ_BAAAPE010000001.1"/>
</dbReference>
<dbReference type="Pfam" id="PF14433">
    <property type="entry name" value="SUKH-3"/>
    <property type="match status" value="1"/>
</dbReference>
<organism evidence="2 3">
    <name type="scientific">Streptomyces albiaxialis</name>
    <dbReference type="NCBI Taxonomy" id="329523"/>
    <lineage>
        <taxon>Bacteria</taxon>
        <taxon>Bacillati</taxon>
        <taxon>Actinomycetota</taxon>
        <taxon>Actinomycetes</taxon>
        <taxon>Kitasatosporales</taxon>
        <taxon>Streptomycetaceae</taxon>
        <taxon>Streptomyces</taxon>
    </lineage>
</organism>
<reference evidence="3" key="1">
    <citation type="journal article" date="2019" name="Int. J. Syst. Evol. Microbiol.">
        <title>The Global Catalogue of Microorganisms (GCM) 10K type strain sequencing project: providing services to taxonomists for standard genome sequencing and annotation.</title>
        <authorList>
            <consortium name="The Broad Institute Genomics Platform"/>
            <consortium name="The Broad Institute Genome Sequencing Center for Infectious Disease"/>
            <person name="Wu L."/>
            <person name="Ma J."/>
        </authorList>
    </citation>
    <scope>NUCLEOTIDE SEQUENCE [LARGE SCALE GENOMIC DNA]</scope>
    <source>
        <strain evidence="3">JCM 15478</strain>
    </source>
</reference>
<feature type="region of interest" description="Disordered" evidence="1">
    <location>
        <begin position="161"/>
        <end position="184"/>
    </location>
</feature>
<keyword evidence="3" id="KW-1185">Reference proteome</keyword>
<gene>
    <name evidence="2" type="ORF">GCM10009801_01430</name>
</gene>
<evidence type="ECO:0000313" key="2">
    <source>
        <dbReference type="EMBL" id="GAA2060151.1"/>
    </source>
</evidence>
<dbReference type="EMBL" id="BAAAPE010000001">
    <property type="protein sequence ID" value="GAA2060151.1"/>
    <property type="molecule type" value="Genomic_DNA"/>
</dbReference>
<dbReference type="Proteomes" id="UP001500016">
    <property type="component" value="Unassembled WGS sequence"/>
</dbReference>
<comment type="caution">
    <text evidence="2">The sequence shown here is derived from an EMBL/GenBank/DDBJ whole genome shotgun (WGS) entry which is preliminary data.</text>
</comment>
<evidence type="ECO:0000313" key="3">
    <source>
        <dbReference type="Proteomes" id="UP001500016"/>
    </source>
</evidence>
<protein>
    <submittedName>
        <fullName evidence="2">SUKH-3 domain-containing protein</fullName>
    </submittedName>
</protein>
<proteinExistence type="predicted"/>
<accession>A0ABP5H059</accession>
<name>A0ABP5H059_9ACTN</name>
<dbReference type="InterPro" id="IPR025850">
    <property type="entry name" value="SUKH-3"/>
</dbReference>
<evidence type="ECO:0000256" key="1">
    <source>
        <dbReference type="SAM" id="MobiDB-lite"/>
    </source>
</evidence>
<sequence length="184" mass="19299">MTTRFPVAVDDPLRTAGWQPGRWDIRQAEQWADTLRGHTSPSGHRHAVFPAAVEVWAEFGTLHIAPSGPGRHIAPTSVHVDPLHGLHAARTLSAFGRALETEVCPLGAEGDGESLLVIDADGRVYSLDPSGDWYLGPDFDTALSSLLMGIAPSRLAAPATDPTTAATAAGTSTGTGTATDVRTE</sequence>